<dbReference type="InterPro" id="IPR025325">
    <property type="entry name" value="DUF4231"/>
</dbReference>
<keyword evidence="1" id="KW-1133">Transmembrane helix</keyword>
<gene>
    <name evidence="2" type="ordered locus">MMOB1080</name>
</gene>
<evidence type="ECO:0000313" key="2">
    <source>
        <dbReference type="EMBL" id="AAT27594.1"/>
    </source>
</evidence>
<keyword evidence="1" id="KW-0472">Membrane</keyword>
<evidence type="ECO:0008006" key="4">
    <source>
        <dbReference type="Google" id="ProtNLM"/>
    </source>
</evidence>
<organism evidence="2 3">
    <name type="scientific">Mycoplasma mobile (strain ATCC 43663 / 163K / NCTC 11711)</name>
    <name type="common">Mesomycoplasma mobile</name>
    <dbReference type="NCBI Taxonomy" id="267748"/>
    <lineage>
        <taxon>Bacteria</taxon>
        <taxon>Bacillati</taxon>
        <taxon>Mycoplasmatota</taxon>
        <taxon>Mycoplasmoidales</taxon>
        <taxon>Metamycoplasmataceae</taxon>
        <taxon>Mesomycoplasma</taxon>
    </lineage>
</organism>
<dbReference type="EMBL" id="AE017308">
    <property type="protein sequence ID" value="AAT27594.1"/>
    <property type="molecule type" value="Genomic_DNA"/>
</dbReference>
<evidence type="ECO:0000313" key="3">
    <source>
        <dbReference type="Proteomes" id="UP000009072"/>
    </source>
</evidence>
<dbReference type="AlphaFoldDB" id="Q6KII2"/>
<accession>Q6KII2</accession>
<dbReference type="KEGG" id="mmo:MMOB1080"/>
<feature type="transmembrane region" description="Helical" evidence="1">
    <location>
        <begin position="84"/>
        <end position="107"/>
    </location>
</feature>
<dbReference type="STRING" id="267748.MMOB1080"/>
<protein>
    <recommendedName>
        <fullName evidence="4">DUF4231 domain-containing protein</fullName>
    </recommendedName>
</protein>
<dbReference type="Pfam" id="PF14015">
    <property type="entry name" value="DUF4231"/>
    <property type="match status" value="1"/>
</dbReference>
<keyword evidence="1" id="KW-0812">Transmembrane</keyword>
<feature type="transmembrane region" description="Helical" evidence="1">
    <location>
        <begin position="45"/>
        <end position="64"/>
    </location>
</feature>
<reference evidence="2 3" key="1">
    <citation type="journal article" date="2004" name="Genome Res.">
        <title>The complete genome and proteome of Mycoplasma mobile.</title>
        <authorList>
            <person name="Jaffe J.D."/>
            <person name="Stange-Thomann N."/>
            <person name="Smith C."/>
            <person name="DeCaprio D."/>
            <person name="Fisher S."/>
            <person name="Butler J."/>
            <person name="Calvo S."/>
            <person name="Elkins T."/>
            <person name="FitzGerald M.G."/>
            <person name="Hafez N."/>
            <person name="Kodira C.D."/>
            <person name="Major J."/>
            <person name="Wang S."/>
            <person name="Wilkinson J."/>
            <person name="Nicol R."/>
            <person name="Nusbaum C."/>
            <person name="Birren B."/>
            <person name="Berg H.C."/>
            <person name="Church G.M."/>
        </authorList>
    </citation>
    <scope>NUCLEOTIDE SEQUENCE [LARGE SCALE GENOMIC DNA]</scope>
    <source>
        <strain evidence="3">ATCC 43663 / 163K / NCTC 11711</strain>
    </source>
</reference>
<evidence type="ECO:0000256" key="1">
    <source>
        <dbReference type="SAM" id="Phobius"/>
    </source>
</evidence>
<dbReference type="Proteomes" id="UP000009072">
    <property type="component" value="Chromosome"/>
</dbReference>
<proteinExistence type="predicted"/>
<dbReference type="HOGENOM" id="CLU_1516281_0_0_14"/>
<sequence>MKVQRMKMINQSNKESKILSSKEDVRSFTKKYISKTFRIYSSFRFLYYLLNFIIIALTFNVVIISTLNIAKLAFQDPAGGPSNVFVFTNSIISSVSAFLSSIVNFFVVKDTYKKNWKIHKQLKFEKMEFELRAGKYTKNTKENEIILFETVCLILEQANRLREYEKSLEIIKINKEI</sequence>
<keyword evidence="3" id="KW-1185">Reference proteome</keyword>
<name>Q6KII2_MYCM1</name>